<protein>
    <submittedName>
        <fullName evidence="1">Uncharacterized protein</fullName>
    </submittedName>
</protein>
<reference evidence="1 2" key="2">
    <citation type="submission" date="2020-07" db="EMBL/GenBank/DDBJ databases">
        <title>Genome assembly of wild tea tree DASZ reveals pedigree and selection history of tea varieties.</title>
        <authorList>
            <person name="Zhang W."/>
        </authorList>
    </citation>
    <scope>NUCLEOTIDE SEQUENCE [LARGE SCALE GENOMIC DNA]</scope>
    <source>
        <strain evidence="2">cv. G240</strain>
        <tissue evidence="1">Leaf</tissue>
    </source>
</reference>
<accession>A0A7J7FZ36</accession>
<evidence type="ECO:0000313" key="2">
    <source>
        <dbReference type="Proteomes" id="UP000593564"/>
    </source>
</evidence>
<dbReference type="AlphaFoldDB" id="A0A7J7FZ36"/>
<gene>
    <name evidence="1" type="ORF">HYC85_028395</name>
</gene>
<dbReference type="EMBL" id="JACBKZ010000014">
    <property type="protein sequence ID" value="KAF5932224.1"/>
    <property type="molecule type" value="Genomic_DNA"/>
</dbReference>
<sequence length="78" mass="8923">MRSEWSVNISLTQCLYVQAWGAQTRLYTFCVPNLLPLVSRHVVLLSHLSAQIQQSPLNQAVRIPRWSSADRRNLLGFS</sequence>
<keyword evidence="2" id="KW-1185">Reference proteome</keyword>
<organism evidence="1 2">
    <name type="scientific">Camellia sinensis</name>
    <name type="common">Tea plant</name>
    <name type="synonym">Thea sinensis</name>
    <dbReference type="NCBI Taxonomy" id="4442"/>
    <lineage>
        <taxon>Eukaryota</taxon>
        <taxon>Viridiplantae</taxon>
        <taxon>Streptophyta</taxon>
        <taxon>Embryophyta</taxon>
        <taxon>Tracheophyta</taxon>
        <taxon>Spermatophyta</taxon>
        <taxon>Magnoliopsida</taxon>
        <taxon>eudicotyledons</taxon>
        <taxon>Gunneridae</taxon>
        <taxon>Pentapetalae</taxon>
        <taxon>asterids</taxon>
        <taxon>Ericales</taxon>
        <taxon>Theaceae</taxon>
        <taxon>Camellia</taxon>
    </lineage>
</organism>
<proteinExistence type="predicted"/>
<reference evidence="2" key="1">
    <citation type="journal article" date="2020" name="Nat. Commun.">
        <title>Genome assembly of wild tea tree DASZ reveals pedigree and selection history of tea varieties.</title>
        <authorList>
            <person name="Zhang W."/>
            <person name="Zhang Y."/>
            <person name="Qiu H."/>
            <person name="Guo Y."/>
            <person name="Wan H."/>
            <person name="Zhang X."/>
            <person name="Scossa F."/>
            <person name="Alseekh S."/>
            <person name="Zhang Q."/>
            <person name="Wang P."/>
            <person name="Xu L."/>
            <person name="Schmidt M.H."/>
            <person name="Jia X."/>
            <person name="Li D."/>
            <person name="Zhu A."/>
            <person name="Guo F."/>
            <person name="Chen W."/>
            <person name="Ni D."/>
            <person name="Usadel B."/>
            <person name="Fernie A.R."/>
            <person name="Wen W."/>
        </authorList>
    </citation>
    <scope>NUCLEOTIDE SEQUENCE [LARGE SCALE GENOMIC DNA]</scope>
    <source>
        <strain evidence="2">cv. G240</strain>
    </source>
</reference>
<comment type="caution">
    <text evidence="1">The sequence shown here is derived from an EMBL/GenBank/DDBJ whole genome shotgun (WGS) entry which is preliminary data.</text>
</comment>
<dbReference type="Proteomes" id="UP000593564">
    <property type="component" value="Unassembled WGS sequence"/>
</dbReference>
<evidence type="ECO:0000313" key="1">
    <source>
        <dbReference type="EMBL" id="KAF5932224.1"/>
    </source>
</evidence>
<name>A0A7J7FZ36_CAMSI</name>